<keyword evidence="2" id="KW-0813">Transport</keyword>
<dbReference type="InterPro" id="IPR044669">
    <property type="entry name" value="YneE/VCCN1/2-like"/>
</dbReference>
<protein>
    <submittedName>
        <fullName evidence="9">Uncharacterized protein</fullName>
    </submittedName>
</protein>
<dbReference type="PANTHER" id="PTHR33281">
    <property type="entry name" value="UPF0187 PROTEIN YNEE"/>
    <property type="match status" value="1"/>
</dbReference>
<dbReference type="GO" id="GO:0005886">
    <property type="term" value="C:plasma membrane"/>
    <property type="evidence" value="ECO:0007669"/>
    <property type="project" value="UniProtKB-SubCell"/>
</dbReference>
<evidence type="ECO:0000256" key="5">
    <source>
        <dbReference type="ARBA" id="ARBA00022989"/>
    </source>
</evidence>
<dbReference type="OrthoDB" id="1368at2759"/>
<dbReference type="EMBL" id="JAAAIN010000769">
    <property type="protein sequence ID" value="KAG0311002.1"/>
    <property type="molecule type" value="Genomic_DNA"/>
</dbReference>
<evidence type="ECO:0000313" key="9">
    <source>
        <dbReference type="EMBL" id="KAG0311002.1"/>
    </source>
</evidence>
<feature type="transmembrane region" description="Helical" evidence="8">
    <location>
        <begin position="53"/>
        <end position="73"/>
    </location>
</feature>
<keyword evidence="7 8" id="KW-0472">Membrane</keyword>
<sequence>MPKRGLTSESPWGYPIALLWRGSVIPLILPNVLFSVAVAIGVSYFYLVVGLDIAIAGSIIPSLSIVIGLILAFRTNTAYDRFWEGRKIWTTMNTNIRNIARVIWVGIKEKQQPDGPLLSFSAINDQKLRAINMLLAFAVATKHHLRAEYGTSYRDLQGLLPEDFVPCKSESNLRTQYINHRQHIRTDKNDWVIQRDNSNASMSLPLEISYQLSLWINYVKEKELIDIPYQGQCSMALSNMIDCFGNLERILLTPIPVAYNIHLKQILTMYCCILPFTTVHDVRWLAIPLCGAVAFTLFGIEAIGNQIEDPFGFDTNDLKLDDFCYDLMLELDYIVQTVPQDQSSIFGSPTTPQVPKQQQQQPQRNILIQI</sequence>
<evidence type="ECO:0000256" key="1">
    <source>
        <dbReference type="ARBA" id="ARBA00004651"/>
    </source>
</evidence>
<keyword evidence="5 8" id="KW-1133">Transmembrane helix</keyword>
<evidence type="ECO:0000256" key="6">
    <source>
        <dbReference type="ARBA" id="ARBA00023065"/>
    </source>
</evidence>
<evidence type="ECO:0000256" key="2">
    <source>
        <dbReference type="ARBA" id="ARBA00022448"/>
    </source>
</evidence>
<evidence type="ECO:0000256" key="4">
    <source>
        <dbReference type="ARBA" id="ARBA00022692"/>
    </source>
</evidence>
<reference evidence="9" key="1">
    <citation type="journal article" date="2020" name="Fungal Divers.">
        <title>Resolving the Mortierellaceae phylogeny through synthesis of multi-gene phylogenetics and phylogenomics.</title>
        <authorList>
            <person name="Vandepol N."/>
            <person name="Liber J."/>
            <person name="Desiro A."/>
            <person name="Na H."/>
            <person name="Kennedy M."/>
            <person name="Barry K."/>
            <person name="Grigoriev I.V."/>
            <person name="Miller A.N."/>
            <person name="O'Donnell K."/>
            <person name="Stajich J.E."/>
            <person name="Bonito G."/>
        </authorList>
    </citation>
    <scope>NUCLEOTIDE SEQUENCE</scope>
    <source>
        <strain evidence="9">NVP60</strain>
    </source>
</reference>
<proteinExistence type="predicted"/>
<accession>A0A9P6R389</accession>
<evidence type="ECO:0000313" key="10">
    <source>
        <dbReference type="Proteomes" id="UP000823405"/>
    </source>
</evidence>
<dbReference type="GO" id="GO:0005254">
    <property type="term" value="F:chloride channel activity"/>
    <property type="evidence" value="ECO:0007669"/>
    <property type="project" value="InterPro"/>
</dbReference>
<dbReference type="Proteomes" id="UP000823405">
    <property type="component" value="Unassembled WGS sequence"/>
</dbReference>
<keyword evidence="4 8" id="KW-0812">Transmembrane</keyword>
<dbReference type="AlphaFoldDB" id="A0A9P6R389"/>
<dbReference type="Pfam" id="PF25539">
    <property type="entry name" value="Bestrophin_2"/>
    <property type="match status" value="1"/>
</dbReference>
<dbReference type="PANTHER" id="PTHR33281:SF19">
    <property type="entry name" value="VOLTAGE-DEPENDENT ANION CHANNEL-FORMING PROTEIN YNEE"/>
    <property type="match status" value="1"/>
</dbReference>
<evidence type="ECO:0000256" key="3">
    <source>
        <dbReference type="ARBA" id="ARBA00022475"/>
    </source>
</evidence>
<keyword evidence="10" id="KW-1185">Reference proteome</keyword>
<name>A0A9P6R389_9FUNG</name>
<gene>
    <name evidence="9" type="ORF">BGZ97_012153</name>
</gene>
<keyword evidence="3" id="KW-1003">Cell membrane</keyword>
<organism evidence="9 10">
    <name type="scientific">Linnemannia gamsii</name>
    <dbReference type="NCBI Taxonomy" id="64522"/>
    <lineage>
        <taxon>Eukaryota</taxon>
        <taxon>Fungi</taxon>
        <taxon>Fungi incertae sedis</taxon>
        <taxon>Mucoromycota</taxon>
        <taxon>Mortierellomycotina</taxon>
        <taxon>Mortierellomycetes</taxon>
        <taxon>Mortierellales</taxon>
        <taxon>Mortierellaceae</taxon>
        <taxon>Linnemannia</taxon>
    </lineage>
</organism>
<comment type="caution">
    <text evidence="9">The sequence shown here is derived from an EMBL/GenBank/DDBJ whole genome shotgun (WGS) entry which is preliminary data.</text>
</comment>
<comment type="subcellular location">
    <subcellularLocation>
        <location evidence="1">Cell membrane</location>
        <topology evidence="1">Multi-pass membrane protein</topology>
    </subcellularLocation>
</comment>
<keyword evidence="6" id="KW-0406">Ion transport</keyword>
<feature type="transmembrane region" description="Helical" evidence="8">
    <location>
        <begin position="24"/>
        <end position="47"/>
    </location>
</feature>
<evidence type="ECO:0000256" key="7">
    <source>
        <dbReference type="ARBA" id="ARBA00023136"/>
    </source>
</evidence>
<evidence type="ECO:0000256" key="8">
    <source>
        <dbReference type="SAM" id="Phobius"/>
    </source>
</evidence>